<sequence>MTRSKNPYQLPDPLVCDPSRIQNGISMELVEEYIKLHNKRKQRYRYLEMMYKGFHDIFFSPNKPNWKPDNRLVANFPRYITDTFMGYAYGNRIKKTHPDQTVLDTITAFEDANEISDHEFELLKYVCIFGHAFEYLYQDEKSQTKMTAVKPDELFVVYDDTLKQRALFAVRYGYHENNSQTSNDQNLGDMYGEILTRDSIIAFDGEKKEDTQENPYGYIPVVEYRLNDERIGLFETVGGLIEEYNRVISEKANDVEAFAEAYLAILGAEVDEDNVKRIRDERVINFYGTDNASDVVVQFLTKPTADGTQENLLDRLEKQIYQISMVANISDEAYGNATSGVSLAYKLQAMSNLALGFDRKIEKSLKKRYKIFCSLATNVPDPDAWKEIVITTSRNIPNNRAEETSIAKDAEGLVSKRTQLSLLSYVDDPDAELERIQEEETKDSELIQGLFAEHDHEEVDDGEAGIEK</sequence>
<gene>
    <name evidence="1" type="ORF">BO225_05340</name>
</gene>
<accession>A0A1U7NMT0</accession>
<dbReference type="InterPro" id="IPR006428">
    <property type="entry name" value="Portal_SPP1-type"/>
</dbReference>
<keyword evidence="2" id="KW-1185">Reference proteome</keyword>
<organism evidence="1 2">
    <name type="scientific">Dubosiella newyorkensis</name>
    <dbReference type="NCBI Taxonomy" id="1862672"/>
    <lineage>
        <taxon>Bacteria</taxon>
        <taxon>Bacillati</taxon>
        <taxon>Bacillota</taxon>
        <taxon>Erysipelotrichia</taxon>
        <taxon>Erysipelotrichales</taxon>
        <taxon>Erysipelotrichaceae</taxon>
        <taxon>Dubosiella</taxon>
    </lineage>
</organism>
<dbReference type="STRING" id="1862672.BO225_05340"/>
<dbReference type="OrthoDB" id="1697867at2"/>
<dbReference type="RefSeq" id="WP_076341252.1">
    <property type="nucleotide sequence ID" value="NZ_JBGNFS010000008.1"/>
</dbReference>
<dbReference type="AlphaFoldDB" id="A0A1U7NMT0"/>
<dbReference type="Proteomes" id="UP000186705">
    <property type="component" value="Unassembled WGS sequence"/>
</dbReference>
<dbReference type="InterPro" id="IPR021145">
    <property type="entry name" value="Portal_protein_SPP1_Gp6-like"/>
</dbReference>
<dbReference type="EMBL" id="MPKA01000062">
    <property type="protein sequence ID" value="OLU46595.1"/>
    <property type="molecule type" value="Genomic_DNA"/>
</dbReference>
<proteinExistence type="predicted"/>
<dbReference type="GeneID" id="78275371"/>
<name>A0A1U7NMT0_9FIRM</name>
<evidence type="ECO:0000313" key="1">
    <source>
        <dbReference type="EMBL" id="OLU46595.1"/>
    </source>
</evidence>
<dbReference type="NCBIfam" id="TIGR01538">
    <property type="entry name" value="portal_SPP1"/>
    <property type="match status" value="1"/>
</dbReference>
<evidence type="ECO:0000313" key="2">
    <source>
        <dbReference type="Proteomes" id="UP000186705"/>
    </source>
</evidence>
<reference evidence="1 2" key="1">
    <citation type="submission" date="2016-11" db="EMBL/GenBank/DDBJ databases">
        <title>Description of two novel members of the family Erysipelotrichaceae: Ileibacterium lipovorans gen. nov., sp. nov. and Dubosiella newyorkensis, gen. nov., sp. nov.</title>
        <authorList>
            <person name="Cox L.M."/>
            <person name="Sohn J."/>
            <person name="Tyrrell K.L."/>
            <person name="Citron D.M."/>
            <person name="Lawson P.A."/>
            <person name="Patel N.B."/>
            <person name="Iizumi T."/>
            <person name="Perez-Perez G.I."/>
            <person name="Goldstein E.J."/>
            <person name="Blaser M.J."/>
        </authorList>
    </citation>
    <scope>NUCLEOTIDE SEQUENCE [LARGE SCALE GENOMIC DNA]</scope>
    <source>
        <strain evidence="1 2">NYU-BL-A4</strain>
    </source>
</reference>
<dbReference type="Pfam" id="PF05133">
    <property type="entry name" value="SPP1_portal"/>
    <property type="match status" value="1"/>
</dbReference>
<comment type="caution">
    <text evidence="1">The sequence shown here is derived from an EMBL/GenBank/DDBJ whole genome shotgun (WGS) entry which is preliminary data.</text>
</comment>
<protein>
    <submittedName>
        <fullName evidence="1">Phage portal protein</fullName>
    </submittedName>
</protein>